<gene>
    <name evidence="1" type="ORF">ND528_25420</name>
</gene>
<sequence length="258" mass="29649">MKNGICGLCKRHTILKKSHLLPKSAYKVLRSSGTKLAPPTKVEIDRKRVVQTDRQIVRYFLCGQCEQVFSARGEDAISKLWARGGDFPLLDILQKLSPVSTRGESYGYATEDLDQFIVRSLHYFAVSVVWRAIKWPGEDCNFDDADVRVSCERMRKVEEYLLGGLTHLEESLVMISVNTYEGLSDMISVPSCHARESFNFFEFYILGLRFRVFLNFHYSDLKLKVIDDHLNVMIMAADHGSEPFIKEVADFFFKNDIK</sequence>
<proteinExistence type="predicted"/>
<reference evidence="1" key="1">
    <citation type="submission" date="2022-06" db="EMBL/GenBank/DDBJ databases">
        <title>De novo draft assembly of the Pseudomonas mercurotoleraris sp. nov., isolated from the plants rhizosphere.</title>
        <authorList>
            <person name="Robas M."/>
            <person name="Gonzalez D."/>
            <person name="Fernandez V.M."/>
            <person name="Luna L."/>
            <person name="Provanza A."/>
            <person name="Jimenez P.A."/>
        </authorList>
    </citation>
    <scope>NUCLEOTIDE SEQUENCE</scope>
    <source>
        <strain evidence="1">SAICEUPSM</strain>
    </source>
</reference>
<dbReference type="RefSeq" id="WP_263471467.1">
    <property type="nucleotide sequence ID" value="NZ_JAMSHA010000010.1"/>
</dbReference>
<evidence type="ECO:0000313" key="2">
    <source>
        <dbReference type="Proteomes" id="UP001063475"/>
    </source>
</evidence>
<accession>A0ABT2Y1R6</accession>
<name>A0ABT2Y1R6_9PSED</name>
<comment type="caution">
    <text evidence="1">The sequence shown here is derived from an EMBL/GenBank/DDBJ whole genome shotgun (WGS) entry which is preliminary data.</text>
</comment>
<organism evidence="1 2">
    <name type="scientific">Pseudomonas mercuritolerans</name>
    <dbReference type="NCBI Taxonomy" id="2951809"/>
    <lineage>
        <taxon>Bacteria</taxon>
        <taxon>Pseudomonadati</taxon>
        <taxon>Pseudomonadota</taxon>
        <taxon>Gammaproteobacteria</taxon>
        <taxon>Pseudomonadales</taxon>
        <taxon>Pseudomonadaceae</taxon>
        <taxon>Pseudomonas</taxon>
    </lineage>
</organism>
<keyword evidence="2" id="KW-1185">Reference proteome</keyword>
<protein>
    <submittedName>
        <fullName evidence="1">Uncharacterized protein</fullName>
    </submittedName>
</protein>
<dbReference type="EMBL" id="JAMSHA010000010">
    <property type="protein sequence ID" value="MCV2224901.1"/>
    <property type="molecule type" value="Genomic_DNA"/>
</dbReference>
<dbReference type="Proteomes" id="UP001063475">
    <property type="component" value="Unassembled WGS sequence"/>
</dbReference>
<evidence type="ECO:0000313" key="1">
    <source>
        <dbReference type="EMBL" id="MCV2224901.1"/>
    </source>
</evidence>